<reference evidence="8 9" key="3">
    <citation type="submission" date="2019-07" db="EMBL/GenBank/DDBJ databases">
        <authorList>
            <person name="Papic B."/>
        </authorList>
    </citation>
    <scope>NUCLEOTIDE SEQUENCE [LARGE SCALE GENOMIC DNA]</scope>
    <source>
        <strain evidence="8 9">L8b</strain>
    </source>
</reference>
<name>A0A553US79_9HELI</name>
<dbReference type="EC" id="2.5.1.145" evidence="7"/>
<comment type="catalytic activity">
    <reaction evidence="7">
        <text>L-cysteinyl-[prolipoprotein] + a 1,2-diacyl-sn-glycero-3-phospho-(1'-sn-glycerol) = an S-1,2-diacyl-sn-glyceryl-L-cysteinyl-[prolipoprotein] + sn-glycerol 1-phosphate + H(+)</text>
        <dbReference type="Rhea" id="RHEA:56712"/>
        <dbReference type="Rhea" id="RHEA-COMP:14679"/>
        <dbReference type="Rhea" id="RHEA-COMP:14680"/>
        <dbReference type="ChEBI" id="CHEBI:15378"/>
        <dbReference type="ChEBI" id="CHEBI:29950"/>
        <dbReference type="ChEBI" id="CHEBI:57685"/>
        <dbReference type="ChEBI" id="CHEBI:64716"/>
        <dbReference type="ChEBI" id="CHEBI:140658"/>
        <dbReference type="EC" id="2.5.1.145"/>
    </reaction>
</comment>
<evidence type="ECO:0000256" key="1">
    <source>
        <dbReference type="ARBA" id="ARBA00007150"/>
    </source>
</evidence>
<dbReference type="HAMAP" id="MF_01147">
    <property type="entry name" value="Lgt"/>
    <property type="match status" value="1"/>
</dbReference>
<evidence type="ECO:0000313" key="8">
    <source>
        <dbReference type="EMBL" id="TSA83073.1"/>
    </source>
</evidence>
<evidence type="ECO:0000256" key="5">
    <source>
        <dbReference type="ARBA" id="ARBA00022989"/>
    </source>
</evidence>
<feature type="transmembrane region" description="Helical" evidence="7">
    <location>
        <begin position="192"/>
        <end position="209"/>
    </location>
</feature>
<comment type="subcellular location">
    <subcellularLocation>
        <location evidence="7">Cell membrane</location>
        <topology evidence="7">Multi-pass membrane protein</topology>
    </subcellularLocation>
</comment>
<evidence type="ECO:0000256" key="7">
    <source>
        <dbReference type="HAMAP-Rule" id="MF_01147"/>
    </source>
</evidence>
<comment type="function">
    <text evidence="7">Catalyzes the transfer of the diacylglyceryl group from phosphatidylglycerol to the sulfhydryl group of the N-terminal cysteine of a prolipoprotein, the first step in the formation of mature lipoproteins.</text>
</comment>
<dbReference type="Pfam" id="PF01790">
    <property type="entry name" value="LGT"/>
    <property type="match status" value="1"/>
</dbReference>
<dbReference type="Proteomes" id="UP000319322">
    <property type="component" value="Unassembled WGS sequence"/>
</dbReference>
<evidence type="ECO:0000256" key="4">
    <source>
        <dbReference type="ARBA" id="ARBA00022692"/>
    </source>
</evidence>
<comment type="pathway">
    <text evidence="7">Protein modification; lipoprotein biosynthesis (diacylglyceryl transfer).</text>
</comment>
<evidence type="ECO:0000256" key="3">
    <source>
        <dbReference type="ARBA" id="ARBA00022679"/>
    </source>
</evidence>
<dbReference type="OrthoDB" id="871140at2"/>
<keyword evidence="2 7" id="KW-1003">Cell membrane</keyword>
<reference evidence="8 9" key="1">
    <citation type="submission" date="2019-07" db="EMBL/GenBank/DDBJ databases">
        <title>Helicobacter labacensis sp. nov., Helicobacter mehlei sp. nov. and Helicobacter vulpis sp. nov., isolated from gastric mucosa of red fox (Vulpis vulpis).</title>
        <authorList>
            <person name="Kusar D."/>
            <person name="Gruntar I."/>
            <person name="Pate M."/>
            <person name="Zajc U."/>
            <person name="Ocepek M."/>
        </authorList>
    </citation>
    <scope>NUCLEOTIDE SEQUENCE [LARGE SCALE GENOMIC DNA]</scope>
    <source>
        <strain evidence="8 9">L8b</strain>
    </source>
</reference>
<dbReference type="AlphaFoldDB" id="A0A553US79"/>
<dbReference type="GO" id="GO:0008961">
    <property type="term" value="F:phosphatidylglycerol-prolipoprotein diacylglyceryl transferase activity"/>
    <property type="evidence" value="ECO:0007669"/>
    <property type="project" value="UniProtKB-UniRule"/>
</dbReference>
<feature type="transmembrane region" description="Helical" evidence="7">
    <location>
        <begin position="246"/>
        <end position="274"/>
    </location>
</feature>
<organism evidence="8 9">
    <name type="scientific">Helicobacter mehlei</name>
    <dbReference type="NCBI Taxonomy" id="2316080"/>
    <lineage>
        <taxon>Bacteria</taxon>
        <taxon>Pseudomonadati</taxon>
        <taxon>Campylobacterota</taxon>
        <taxon>Epsilonproteobacteria</taxon>
        <taxon>Campylobacterales</taxon>
        <taxon>Helicobacteraceae</taxon>
        <taxon>Helicobacter</taxon>
    </lineage>
</organism>
<dbReference type="RefSeq" id="WP_120948504.1">
    <property type="nucleotide sequence ID" value="NZ_QXQP01000015.1"/>
</dbReference>
<dbReference type="GO" id="GO:0042158">
    <property type="term" value="P:lipoprotein biosynthetic process"/>
    <property type="evidence" value="ECO:0007669"/>
    <property type="project" value="UniProtKB-UniRule"/>
</dbReference>
<dbReference type="InterPro" id="IPR001640">
    <property type="entry name" value="Lgt"/>
</dbReference>
<dbReference type="NCBIfam" id="TIGR00544">
    <property type="entry name" value="lgt"/>
    <property type="match status" value="1"/>
</dbReference>
<dbReference type="PANTHER" id="PTHR30589:SF0">
    <property type="entry name" value="PHOSPHATIDYLGLYCEROL--PROLIPOPROTEIN DIACYLGLYCERYL TRANSFERASE"/>
    <property type="match status" value="1"/>
</dbReference>
<feature type="binding site" evidence="7">
    <location>
        <position position="154"/>
    </location>
    <ligand>
        <name>a 1,2-diacyl-sn-glycero-3-phospho-(1'-sn-glycerol)</name>
        <dbReference type="ChEBI" id="CHEBI:64716"/>
    </ligand>
</feature>
<feature type="transmembrane region" description="Helical" evidence="7">
    <location>
        <begin position="111"/>
        <end position="128"/>
    </location>
</feature>
<evidence type="ECO:0000313" key="9">
    <source>
        <dbReference type="Proteomes" id="UP000319322"/>
    </source>
</evidence>
<comment type="caution">
    <text evidence="8">The sequence shown here is derived from an EMBL/GenBank/DDBJ whole genome shotgun (WGS) entry which is preliminary data.</text>
</comment>
<feature type="transmembrane region" description="Helical" evidence="7">
    <location>
        <begin position="62"/>
        <end position="81"/>
    </location>
</feature>
<proteinExistence type="inferred from homology"/>
<dbReference type="PANTHER" id="PTHR30589">
    <property type="entry name" value="PROLIPOPROTEIN DIACYLGLYCERYL TRANSFERASE"/>
    <property type="match status" value="1"/>
</dbReference>
<accession>A0A553US79</accession>
<keyword evidence="6 7" id="KW-0472">Membrane</keyword>
<keyword evidence="3 7" id="KW-0808">Transferase</keyword>
<evidence type="ECO:0000256" key="6">
    <source>
        <dbReference type="ARBA" id="ARBA00023136"/>
    </source>
</evidence>
<feature type="transmembrane region" description="Helical" evidence="7">
    <location>
        <begin position="216"/>
        <end position="234"/>
    </location>
</feature>
<reference evidence="9" key="2">
    <citation type="submission" date="2019-07" db="EMBL/GenBank/DDBJ databases">
        <title>Helicobacter labacensis sp. nov., Helicobacter mehlei sp. nov. and Helicobacter vulpis sp. nov., isolated from gastric mucosa of red fox (Vulpis vulpis).</title>
        <authorList>
            <person name="Papic B."/>
        </authorList>
    </citation>
    <scope>NUCLEOTIDE SEQUENCE [LARGE SCALE GENOMIC DNA]</scope>
    <source>
        <strain evidence="9">L8b</strain>
    </source>
</reference>
<gene>
    <name evidence="7" type="primary">lgt</name>
    <name evidence="8" type="ORF">FNE76_05295</name>
</gene>
<dbReference type="UniPathway" id="UPA00664"/>
<keyword evidence="9" id="KW-1185">Reference proteome</keyword>
<keyword evidence="5 7" id="KW-1133">Transmembrane helix</keyword>
<protein>
    <recommendedName>
        <fullName evidence="7">Phosphatidylglycerol--prolipoprotein diacylglyceryl transferase</fullName>
        <ecNumber evidence="7">2.5.1.145</ecNumber>
    </recommendedName>
</protein>
<feature type="transmembrane region" description="Helical" evidence="7">
    <location>
        <begin position="23"/>
        <end position="42"/>
    </location>
</feature>
<keyword evidence="8" id="KW-0449">Lipoprotein</keyword>
<dbReference type="PROSITE" id="PS01311">
    <property type="entry name" value="LGT"/>
    <property type="match status" value="1"/>
</dbReference>
<comment type="similarity">
    <text evidence="1 7">Belongs to the Lgt family.</text>
</comment>
<evidence type="ECO:0000256" key="2">
    <source>
        <dbReference type="ARBA" id="ARBA00022475"/>
    </source>
</evidence>
<sequence>MSYWNEIYSHFSPVAFSVFGVPVHWYGLAYVTALLLAFLMALRALKSDPKRFPISKANFESYFIYAEVGVILGARLGYILIYDPNTLYYLKAPWQIFNPFHNGEFIGIRGMSYHGGLVGFLLASWLFSVIKKQNFLIYLDLIAISLPLAYVFGRIGNFLNQELFGRVVPSGDTFGQHIGIVVEGVLRYPSQLIEALLEGLVVFVVVGVAKAYTHAHGMLMVIYGLSYAAARFVSEYYREADSQLGYYFWHLSMGQILSMLMVLVSLGLWGFIAFRQKQSRI</sequence>
<feature type="transmembrane region" description="Helical" evidence="7">
    <location>
        <begin position="135"/>
        <end position="153"/>
    </location>
</feature>
<dbReference type="GO" id="GO:0005886">
    <property type="term" value="C:plasma membrane"/>
    <property type="evidence" value="ECO:0007669"/>
    <property type="project" value="UniProtKB-SubCell"/>
</dbReference>
<keyword evidence="4 7" id="KW-0812">Transmembrane</keyword>
<dbReference type="EMBL" id="VKGC01000012">
    <property type="protein sequence ID" value="TSA83073.1"/>
    <property type="molecule type" value="Genomic_DNA"/>
</dbReference>